<dbReference type="Gene3D" id="3.40.50.620">
    <property type="entry name" value="HUPs"/>
    <property type="match status" value="1"/>
</dbReference>
<name>A0A974BIX8_SEDHY</name>
<keyword evidence="3 8" id="KW-0436">Ligase</keyword>
<comment type="subcellular location">
    <subcellularLocation>
        <location evidence="1 8">Cytoplasm</location>
    </subcellularLocation>
</comment>
<dbReference type="Pfam" id="PF01171">
    <property type="entry name" value="ATP_bind_3"/>
    <property type="match status" value="1"/>
</dbReference>
<comment type="similarity">
    <text evidence="8">Belongs to the tRNA(Ile)-lysidine synthase family.</text>
</comment>
<dbReference type="NCBIfam" id="TIGR02433">
    <property type="entry name" value="lysidine_TilS_C"/>
    <property type="match status" value="1"/>
</dbReference>
<dbReference type="EC" id="6.3.4.19" evidence="8"/>
<evidence type="ECO:0000256" key="2">
    <source>
        <dbReference type="ARBA" id="ARBA00022490"/>
    </source>
</evidence>
<dbReference type="SUPFAM" id="SSF82829">
    <property type="entry name" value="MesJ substrate recognition domain-like"/>
    <property type="match status" value="1"/>
</dbReference>
<evidence type="ECO:0000256" key="4">
    <source>
        <dbReference type="ARBA" id="ARBA00022694"/>
    </source>
</evidence>
<dbReference type="GO" id="GO:0005737">
    <property type="term" value="C:cytoplasm"/>
    <property type="evidence" value="ECO:0007669"/>
    <property type="project" value="UniProtKB-SubCell"/>
</dbReference>
<evidence type="ECO:0000256" key="3">
    <source>
        <dbReference type="ARBA" id="ARBA00022598"/>
    </source>
</evidence>
<organism evidence="10 11">
    <name type="scientific">Sedimentibacter hydroxybenzoicus DSM 7310</name>
    <dbReference type="NCBI Taxonomy" id="1123245"/>
    <lineage>
        <taxon>Bacteria</taxon>
        <taxon>Bacillati</taxon>
        <taxon>Bacillota</taxon>
        <taxon>Tissierellia</taxon>
        <taxon>Sedimentibacter</taxon>
    </lineage>
</organism>
<feature type="binding site" evidence="8">
    <location>
        <begin position="26"/>
        <end position="31"/>
    </location>
    <ligand>
        <name>ATP</name>
        <dbReference type="ChEBI" id="CHEBI:30616"/>
    </ligand>
</feature>
<comment type="caution">
    <text evidence="10">The sequence shown here is derived from an EMBL/GenBank/DDBJ whole genome shotgun (WGS) entry which is preliminary data.</text>
</comment>
<keyword evidence="6 8" id="KW-0067">ATP-binding</keyword>
<dbReference type="Proteomes" id="UP000611629">
    <property type="component" value="Unassembled WGS sequence"/>
</dbReference>
<evidence type="ECO:0000256" key="5">
    <source>
        <dbReference type="ARBA" id="ARBA00022741"/>
    </source>
</evidence>
<dbReference type="GO" id="GO:0032267">
    <property type="term" value="F:tRNA(Ile)-lysidine synthase activity"/>
    <property type="evidence" value="ECO:0007669"/>
    <property type="project" value="UniProtKB-EC"/>
</dbReference>
<comment type="catalytic activity">
    <reaction evidence="7 8">
        <text>cytidine(34) in tRNA(Ile2) + L-lysine + ATP = lysidine(34) in tRNA(Ile2) + AMP + diphosphate + H(+)</text>
        <dbReference type="Rhea" id="RHEA:43744"/>
        <dbReference type="Rhea" id="RHEA-COMP:10625"/>
        <dbReference type="Rhea" id="RHEA-COMP:10670"/>
        <dbReference type="ChEBI" id="CHEBI:15378"/>
        <dbReference type="ChEBI" id="CHEBI:30616"/>
        <dbReference type="ChEBI" id="CHEBI:32551"/>
        <dbReference type="ChEBI" id="CHEBI:33019"/>
        <dbReference type="ChEBI" id="CHEBI:82748"/>
        <dbReference type="ChEBI" id="CHEBI:83665"/>
        <dbReference type="ChEBI" id="CHEBI:456215"/>
        <dbReference type="EC" id="6.3.4.19"/>
    </reaction>
</comment>
<proteinExistence type="inferred from homology"/>
<evidence type="ECO:0000259" key="9">
    <source>
        <dbReference type="SMART" id="SM00977"/>
    </source>
</evidence>
<feature type="domain" description="Lysidine-tRNA(Ile) synthetase C-terminal" evidence="9">
    <location>
        <begin position="381"/>
        <end position="453"/>
    </location>
</feature>
<dbReference type="InterPro" id="IPR011063">
    <property type="entry name" value="TilS/TtcA_N"/>
</dbReference>
<sequence>MHDLVKSNILNKNLISHGDNVLLALSGGPDSVFLFYNLIKLKENLSFNLYASHINHMYRGDDAFNDEKFVKHLCSKYNIKLFVKRKHAAEYAKELRVTEEEAGRILRYNFFKENLDEVGGGILAVAHNLNDQAETVLQRIIRGTGIDGLSAMSVKRDNIIRPMLNVSKFEILEYLHSNNYEYCVDITNSQSIYGRNKIRLDLIPYLENNFNPNIQNTLYRMSEAMDRDKKIIEKYIKKIFCEVLISNGDNKVILSIEKLKKTEPEEMGRILRYALEVLKGNTVNIEMKHINYVIDFVNNGKTGKKINLTEAVNIEISYDKLIFNKNLENIPKFKYNIVLHEPLEISEVGKVIHCKVLDVSEFNPGNKDTISIDYDLIEGRLIVRNRLTGDSMIPCGMTGIKKIKDIFIDMKVPKEERDKKLIIADDNNILWLEDFRIHNSFKITSSTRKILNITIREQLNG</sequence>
<dbReference type="EMBL" id="JACBNQ010000005">
    <property type="protein sequence ID" value="NYB73962.1"/>
    <property type="molecule type" value="Genomic_DNA"/>
</dbReference>
<reference evidence="10" key="1">
    <citation type="submission" date="2020-07" db="EMBL/GenBank/DDBJ databases">
        <title>Genomic analysis of a strain of Sedimentibacter Hydroxybenzoicus DSM7310.</title>
        <authorList>
            <person name="Ma S."/>
        </authorList>
    </citation>
    <scope>NUCLEOTIDE SEQUENCE</scope>
    <source>
        <strain evidence="10">DSM 7310</strain>
    </source>
</reference>
<dbReference type="GO" id="GO:0005524">
    <property type="term" value="F:ATP binding"/>
    <property type="evidence" value="ECO:0007669"/>
    <property type="project" value="UniProtKB-UniRule"/>
</dbReference>
<dbReference type="NCBIfam" id="TIGR02432">
    <property type="entry name" value="lysidine_TilS_N"/>
    <property type="match status" value="1"/>
</dbReference>
<dbReference type="InterPro" id="IPR012094">
    <property type="entry name" value="tRNA_Ile_lys_synt"/>
</dbReference>
<dbReference type="SUPFAM" id="SSF56037">
    <property type="entry name" value="PheT/TilS domain"/>
    <property type="match status" value="1"/>
</dbReference>
<keyword evidence="11" id="KW-1185">Reference proteome</keyword>
<dbReference type="CDD" id="cd01992">
    <property type="entry name" value="TilS_N"/>
    <property type="match status" value="1"/>
</dbReference>
<dbReference type="InterPro" id="IPR012796">
    <property type="entry name" value="Lysidine-tRNA-synth_C"/>
</dbReference>
<protein>
    <recommendedName>
        <fullName evidence="8">tRNA(Ile)-lysidine synthase</fullName>
        <ecNumber evidence="8">6.3.4.19</ecNumber>
    </recommendedName>
    <alternativeName>
        <fullName evidence="8">tRNA(Ile)-2-lysyl-cytidine synthase</fullName>
    </alternativeName>
    <alternativeName>
        <fullName evidence="8">tRNA(Ile)-lysidine synthetase</fullName>
    </alternativeName>
</protein>
<dbReference type="SMART" id="SM00977">
    <property type="entry name" value="TilS_C"/>
    <property type="match status" value="1"/>
</dbReference>
<dbReference type="InterPro" id="IPR014729">
    <property type="entry name" value="Rossmann-like_a/b/a_fold"/>
</dbReference>
<dbReference type="Gene3D" id="1.20.59.20">
    <property type="match status" value="1"/>
</dbReference>
<dbReference type="HAMAP" id="MF_01161">
    <property type="entry name" value="tRNA_Ile_lys_synt"/>
    <property type="match status" value="1"/>
</dbReference>
<dbReference type="PANTHER" id="PTHR43033">
    <property type="entry name" value="TRNA(ILE)-LYSIDINE SYNTHASE-RELATED"/>
    <property type="match status" value="1"/>
</dbReference>
<dbReference type="Pfam" id="PF11734">
    <property type="entry name" value="TilS_C"/>
    <property type="match status" value="1"/>
</dbReference>
<evidence type="ECO:0000313" key="11">
    <source>
        <dbReference type="Proteomes" id="UP000611629"/>
    </source>
</evidence>
<dbReference type="GO" id="GO:0006400">
    <property type="term" value="P:tRNA modification"/>
    <property type="evidence" value="ECO:0007669"/>
    <property type="project" value="UniProtKB-UniRule"/>
</dbReference>
<evidence type="ECO:0000313" key="10">
    <source>
        <dbReference type="EMBL" id="NYB73962.1"/>
    </source>
</evidence>
<keyword evidence="4 8" id="KW-0819">tRNA processing</keyword>
<comment type="domain">
    <text evidence="8">The N-terminal region contains the highly conserved SGGXDS motif, predicted to be a P-loop motif involved in ATP binding.</text>
</comment>
<evidence type="ECO:0000256" key="8">
    <source>
        <dbReference type="HAMAP-Rule" id="MF_01161"/>
    </source>
</evidence>
<dbReference type="AlphaFoldDB" id="A0A974BIX8"/>
<evidence type="ECO:0000256" key="1">
    <source>
        <dbReference type="ARBA" id="ARBA00004496"/>
    </source>
</evidence>
<dbReference type="SUPFAM" id="SSF52402">
    <property type="entry name" value="Adenine nucleotide alpha hydrolases-like"/>
    <property type="match status" value="1"/>
</dbReference>
<comment type="function">
    <text evidence="8">Ligates lysine onto the cytidine present at position 34 of the AUA codon-specific tRNA(Ile) that contains the anticodon CAU, in an ATP-dependent manner. Cytidine is converted to lysidine, thus changing the amino acid specificity of the tRNA from methionine to isoleucine.</text>
</comment>
<gene>
    <name evidence="8 10" type="primary">tilS</name>
    <name evidence="10" type="ORF">HZF24_07385</name>
</gene>
<keyword evidence="5 8" id="KW-0547">Nucleotide-binding</keyword>
<accession>A0A974BIX8</accession>
<keyword evidence="2 8" id="KW-0963">Cytoplasm</keyword>
<evidence type="ECO:0000256" key="7">
    <source>
        <dbReference type="ARBA" id="ARBA00048539"/>
    </source>
</evidence>
<evidence type="ECO:0000256" key="6">
    <source>
        <dbReference type="ARBA" id="ARBA00022840"/>
    </source>
</evidence>
<dbReference type="PANTHER" id="PTHR43033:SF1">
    <property type="entry name" value="TRNA(ILE)-LYSIDINE SYNTHASE-RELATED"/>
    <property type="match status" value="1"/>
</dbReference>
<dbReference type="RefSeq" id="WP_179237651.1">
    <property type="nucleotide sequence ID" value="NZ_JACBNQ010000005.1"/>
</dbReference>
<dbReference type="InterPro" id="IPR012795">
    <property type="entry name" value="tRNA_Ile_lys_synt_N"/>
</dbReference>